<dbReference type="GO" id="GO:0009279">
    <property type="term" value="C:cell outer membrane"/>
    <property type="evidence" value="ECO:0007669"/>
    <property type="project" value="UniProtKB-SubCell"/>
</dbReference>
<dbReference type="EMBL" id="SDHW01000001">
    <property type="protein sequence ID" value="RXK61687.1"/>
    <property type="molecule type" value="Genomic_DNA"/>
</dbReference>
<keyword evidence="5" id="KW-0998">Cell outer membrane</keyword>
<evidence type="ECO:0000313" key="9">
    <source>
        <dbReference type="Proteomes" id="UP000290204"/>
    </source>
</evidence>
<dbReference type="SUPFAM" id="SSF48452">
    <property type="entry name" value="TPR-like"/>
    <property type="match status" value="1"/>
</dbReference>
<name>A0A4Q1CL23_9BACT</name>
<protein>
    <submittedName>
        <fullName evidence="8">RagB/SusD family nutrient uptake outer membrane protein</fullName>
    </submittedName>
</protein>
<feature type="domain" description="RagB/SusD" evidence="6">
    <location>
        <begin position="368"/>
        <end position="515"/>
    </location>
</feature>
<keyword evidence="4" id="KW-0472">Membrane</keyword>
<accession>A0A4Q1CL23</accession>
<reference evidence="8 9" key="1">
    <citation type="submission" date="2019-01" db="EMBL/GenBank/DDBJ databases">
        <title>Lacibacter sp. strain TTM-7.</title>
        <authorList>
            <person name="Chen W.-M."/>
        </authorList>
    </citation>
    <scope>NUCLEOTIDE SEQUENCE [LARGE SCALE GENOMIC DNA]</scope>
    <source>
        <strain evidence="8 9">TTM-7</strain>
    </source>
</reference>
<organism evidence="8 9">
    <name type="scientific">Lacibacter luteus</name>
    <dbReference type="NCBI Taxonomy" id="2508719"/>
    <lineage>
        <taxon>Bacteria</taxon>
        <taxon>Pseudomonadati</taxon>
        <taxon>Bacteroidota</taxon>
        <taxon>Chitinophagia</taxon>
        <taxon>Chitinophagales</taxon>
        <taxon>Chitinophagaceae</taxon>
        <taxon>Lacibacter</taxon>
    </lineage>
</organism>
<dbReference type="InterPro" id="IPR033985">
    <property type="entry name" value="SusD-like_N"/>
</dbReference>
<comment type="subcellular location">
    <subcellularLocation>
        <location evidence="1">Cell outer membrane</location>
    </subcellularLocation>
</comment>
<dbReference type="Pfam" id="PF14322">
    <property type="entry name" value="SusD-like_3"/>
    <property type="match status" value="1"/>
</dbReference>
<dbReference type="Proteomes" id="UP000290204">
    <property type="component" value="Unassembled WGS sequence"/>
</dbReference>
<keyword evidence="3" id="KW-0732">Signal</keyword>
<dbReference type="InterPro" id="IPR011990">
    <property type="entry name" value="TPR-like_helical_dom_sf"/>
</dbReference>
<dbReference type="Gene3D" id="1.25.40.390">
    <property type="match status" value="1"/>
</dbReference>
<dbReference type="OrthoDB" id="1035036at2"/>
<feature type="domain" description="SusD-like N-terminal" evidence="7">
    <location>
        <begin position="24"/>
        <end position="220"/>
    </location>
</feature>
<evidence type="ECO:0000259" key="7">
    <source>
        <dbReference type="Pfam" id="PF14322"/>
    </source>
</evidence>
<keyword evidence="9" id="KW-1185">Reference proteome</keyword>
<gene>
    <name evidence="8" type="ORF">ESA94_01335</name>
</gene>
<dbReference type="RefSeq" id="WP_129129059.1">
    <property type="nucleotide sequence ID" value="NZ_SDHW01000001.1"/>
</dbReference>
<dbReference type="Pfam" id="PF07980">
    <property type="entry name" value="SusD_RagB"/>
    <property type="match status" value="1"/>
</dbReference>
<evidence type="ECO:0000256" key="5">
    <source>
        <dbReference type="ARBA" id="ARBA00023237"/>
    </source>
</evidence>
<evidence type="ECO:0000256" key="3">
    <source>
        <dbReference type="ARBA" id="ARBA00022729"/>
    </source>
</evidence>
<dbReference type="PROSITE" id="PS51257">
    <property type="entry name" value="PROKAR_LIPOPROTEIN"/>
    <property type="match status" value="1"/>
</dbReference>
<dbReference type="AlphaFoldDB" id="A0A4Q1CL23"/>
<dbReference type="InterPro" id="IPR012944">
    <property type="entry name" value="SusD_RagB_dom"/>
</dbReference>
<evidence type="ECO:0000313" key="8">
    <source>
        <dbReference type="EMBL" id="RXK61687.1"/>
    </source>
</evidence>
<comment type="similarity">
    <text evidence="2">Belongs to the SusD family.</text>
</comment>
<evidence type="ECO:0000256" key="4">
    <source>
        <dbReference type="ARBA" id="ARBA00023136"/>
    </source>
</evidence>
<comment type="caution">
    <text evidence="8">The sequence shown here is derived from an EMBL/GenBank/DDBJ whole genome shotgun (WGS) entry which is preliminary data.</text>
</comment>
<proteinExistence type="inferred from homology"/>
<evidence type="ECO:0000256" key="1">
    <source>
        <dbReference type="ARBA" id="ARBA00004442"/>
    </source>
</evidence>
<evidence type="ECO:0000256" key="2">
    <source>
        <dbReference type="ARBA" id="ARBA00006275"/>
    </source>
</evidence>
<evidence type="ECO:0000259" key="6">
    <source>
        <dbReference type="Pfam" id="PF07980"/>
    </source>
</evidence>
<sequence length="519" mass="58763">MKRINFASIILGIVFFFAGTGCKKFLDEKPVSTVAPDNFWKDRNDAATWMAGVYNSLQTTLSTNYYDWGEVRADHIRVGGTGNAQLTMITNTLSANDADINGITRWTNLYTTISLCNYGIKYLPAMISENIEGAASTYRDYLGQCYAIRSLMYFYGLRVWGKMPLHVVPIESLSQPIELPRSSINDMKALILNDITESLKIIGTVTTQKYYMQKAAVYALQTDVAMWFQDYDLALTASQNCMTASGCTWVTNITAFKNIFTDPANSTETIFNLFWSVTERGGGVGVCQKVGSSSNTNQYEPTTAIWREMKDRINPVTGKSTDGRLWAYWDTLTYTDDVVYDAAVVQLGKFSPWRAVQTPGSFFTFEGNSDCSVKIPIYRFADVMLLRAEALNKKGQHQQALDIVNIVRNRVGYMQNALLADYPVDIMKGIERTILKERQYELMGEGKRWFDLCRIDKIYDYTNAGYQYLRETLNPILATRSGSILYENENMGRILYPINAAMFNANSKLRGDQNQPYDE</sequence>